<dbReference type="GO" id="GO:0043137">
    <property type="term" value="P:DNA replication, removal of RNA primer"/>
    <property type="evidence" value="ECO:0007669"/>
    <property type="project" value="TreeGrafter"/>
</dbReference>
<evidence type="ECO:0000256" key="2">
    <source>
        <dbReference type="ARBA" id="ARBA00001946"/>
    </source>
</evidence>
<dbReference type="InterPro" id="IPR011320">
    <property type="entry name" value="RNase_H1_N"/>
</dbReference>
<keyword evidence="9 10" id="KW-0460">Magnesium</keyword>
<comment type="similarity">
    <text evidence="3 10">Belongs to the RNase H family.</text>
</comment>
<dbReference type="EMBL" id="KV424122">
    <property type="protein sequence ID" value="KZT51160.1"/>
    <property type="molecule type" value="Genomic_DNA"/>
</dbReference>
<dbReference type="STRING" id="1353952.A0A165CPQ4"/>
<evidence type="ECO:0000313" key="13">
    <source>
        <dbReference type="Proteomes" id="UP000076842"/>
    </source>
</evidence>
<evidence type="ECO:0000256" key="4">
    <source>
        <dbReference type="ARBA" id="ARBA00012180"/>
    </source>
</evidence>
<evidence type="ECO:0000256" key="7">
    <source>
        <dbReference type="ARBA" id="ARBA00022759"/>
    </source>
</evidence>
<evidence type="ECO:0000259" key="11">
    <source>
        <dbReference type="PROSITE" id="PS50879"/>
    </source>
</evidence>
<dbReference type="InterPro" id="IPR050092">
    <property type="entry name" value="RNase_H"/>
</dbReference>
<evidence type="ECO:0000313" key="12">
    <source>
        <dbReference type="EMBL" id="KZT51160.1"/>
    </source>
</evidence>
<dbReference type="GO" id="GO:0003676">
    <property type="term" value="F:nucleic acid binding"/>
    <property type="evidence" value="ECO:0007669"/>
    <property type="project" value="UniProtKB-UniRule"/>
</dbReference>
<dbReference type="Proteomes" id="UP000076842">
    <property type="component" value="Unassembled WGS sequence"/>
</dbReference>
<keyword evidence="7 10" id="KW-0255">Endonuclease</keyword>
<dbReference type="InterPro" id="IPR036397">
    <property type="entry name" value="RNaseH_sf"/>
</dbReference>
<feature type="domain" description="RNase H type-1" evidence="11">
    <location>
        <begin position="109"/>
        <end position="254"/>
    </location>
</feature>
<dbReference type="InterPro" id="IPR037056">
    <property type="entry name" value="RNase_H1_N_sf"/>
</dbReference>
<dbReference type="PANTHER" id="PTHR10642">
    <property type="entry name" value="RIBONUCLEASE H1"/>
    <property type="match status" value="1"/>
</dbReference>
<dbReference type="Gene3D" id="3.30.420.10">
    <property type="entry name" value="Ribonuclease H-like superfamily/Ribonuclease H"/>
    <property type="match status" value="1"/>
</dbReference>
<keyword evidence="6 10" id="KW-0479">Metal-binding</keyword>
<reference evidence="12 13" key="1">
    <citation type="journal article" date="2016" name="Mol. Biol. Evol.">
        <title>Comparative Genomics of Early-Diverging Mushroom-Forming Fungi Provides Insights into the Origins of Lignocellulose Decay Capabilities.</title>
        <authorList>
            <person name="Nagy L.G."/>
            <person name="Riley R."/>
            <person name="Tritt A."/>
            <person name="Adam C."/>
            <person name="Daum C."/>
            <person name="Floudas D."/>
            <person name="Sun H."/>
            <person name="Yadav J.S."/>
            <person name="Pangilinan J."/>
            <person name="Larsson K.H."/>
            <person name="Matsuura K."/>
            <person name="Barry K."/>
            <person name="Labutti K."/>
            <person name="Kuo R."/>
            <person name="Ohm R.A."/>
            <person name="Bhattacharya S.S."/>
            <person name="Shirouzu T."/>
            <person name="Yoshinaga Y."/>
            <person name="Martin F.M."/>
            <person name="Grigoriev I.V."/>
            <person name="Hibbett D.S."/>
        </authorList>
    </citation>
    <scope>NUCLEOTIDE SEQUENCE [LARGE SCALE GENOMIC DNA]</scope>
    <source>
        <strain evidence="12 13">HHB12733</strain>
    </source>
</reference>
<keyword evidence="5 10" id="KW-0540">Nuclease</keyword>
<dbReference type="GO" id="GO:0000287">
    <property type="term" value="F:magnesium ion binding"/>
    <property type="evidence" value="ECO:0007669"/>
    <property type="project" value="UniProtKB-UniRule"/>
</dbReference>
<gene>
    <name evidence="12" type="ORF">CALCODRAFT_503850</name>
</gene>
<keyword evidence="8 10" id="KW-0378">Hydrolase</keyword>
<dbReference type="InParanoid" id="A0A165CPQ4"/>
<evidence type="ECO:0000256" key="1">
    <source>
        <dbReference type="ARBA" id="ARBA00000077"/>
    </source>
</evidence>
<proteinExistence type="inferred from homology"/>
<accession>A0A165CPQ4</accession>
<dbReference type="Pfam" id="PF01693">
    <property type="entry name" value="Cauli_VI"/>
    <property type="match status" value="1"/>
</dbReference>
<dbReference type="InterPro" id="IPR009027">
    <property type="entry name" value="Ribosomal_bL9/RNase_H1_N"/>
</dbReference>
<dbReference type="SUPFAM" id="SSF53098">
    <property type="entry name" value="Ribonuclease H-like"/>
    <property type="match status" value="1"/>
</dbReference>
<dbReference type="Pfam" id="PF00075">
    <property type="entry name" value="RNase_H"/>
    <property type="match status" value="1"/>
</dbReference>
<evidence type="ECO:0000256" key="9">
    <source>
        <dbReference type="ARBA" id="ARBA00022842"/>
    </source>
</evidence>
<dbReference type="PIRSF" id="PIRSF036852">
    <property type="entry name" value="Ribonuclease_H1_euk"/>
    <property type="match status" value="1"/>
</dbReference>
<dbReference type="Gene3D" id="3.40.970.10">
    <property type="entry name" value="Ribonuclease H1, N-terminal domain"/>
    <property type="match status" value="1"/>
</dbReference>
<comment type="function">
    <text evidence="10">Endonuclease that specifically degrades the RNA of RNA-DNA hybrids.</text>
</comment>
<dbReference type="FunCoup" id="A0A165CPQ4">
    <property type="interactions" value="60"/>
</dbReference>
<dbReference type="EC" id="3.1.26.4" evidence="4 10"/>
<name>A0A165CPQ4_9BASI</name>
<sequence length="303" mass="33332">MPKVKTKKPQFYAVRRGRVPGVYTSWDDTLAQVNGYSGAVHQGFRTREEAEAFVNGQPTPSVPNSAGPSQPYARPIPAQSKTTATNFIASVIAPPKDEEIKGLTEVEDGKTWRVVYTDGACSGNGKQGAKGGVGVYWGPGMKNVAERLGGAQTNNRAELIGIVRALETDPDPSTPLIIKTDSSYSIQCMRDWLPKWRMNGFRTGSGPVKNKELLLYLSSLMDGRPGHLKLQHVRGHMGIEGNEMADRLAVAGAALPDVADRDWTIKEPEEDQFRPDHVDFEVPPELLLSEEELLDMEKTQQFQ</sequence>
<dbReference type="GO" id="GO:0004523">
    <property type="term" value="F:RNA-DNA hybrid ribonuclease activity"/>
    <property type="evidence" value="ECO:0007669"/>
    <property type="project" value="UniProtKB-UniRule"/>
</dbReference>
<dbReference type="AlphaFoldDB" id="A0A165CPQ4"/>
<evidence type="ECO:0000256" key="5">
    <source>
        <dbReference type="ARBA" id="ARBA00022722"/>
    </source>
</evidence>
<dbReference type="FunFam" id="3.40.970.10:FF:000001">
    <property type="entry name" value="Ribonuclease H1"/>
    <property type="match status" value="1"/>
</dbReference>
<dbReference type="PROSITE" id="PS50879">
    <property type="entry name" value="RNASE_H_1"/>
    <property type="match status" value="1"/>
</dbReference>
<organism evidence="12 13">
    <name type="scientific">Calocera cornea HHB12733</name>
    <dbReference type="NCBI Taxonomy" id="1353952"/>
    <lineage>
        <taxon>Eukaryota</taxon>
        <taxon>Fungi</taxon>
        <taxon>Dikarya</taxon>
        <taxon>Basidiomycota</taxon>
        <taxon>Agaricomycotina</taxon>
        <taxon>Dacrymycetes</taxon>
        <taxon>Dacrymycetales</taxon>
        <taxon>Dacrymycetaceae</taxon>
        <taxon>Calocera</taxon>
    </lineage>
</organism>
<protein>
    <recommendedName>
        <fullName evidence="4 10">Ribonuclease H</fullName>
        <shortName evidence="10">RNase H</shortName>
        <ecNumber evidence="4 10">3.1.26.4</ecNumber>
    </recommendedName>
</protein>
<dbReference type="SUPFAM" id="SSF55658">
    <property type="entry name" value="L9 N-domain-like"/>
    <property type="match status" value="1"/>
</dbReference>
<evidence type="ECO:0000256" key="6">
    <source>
        <dbReference type="ARBA" id="ARBA00022723"/>
    </source>
</evidence>
<comment type="catalytic activity">
    <reaction evidence="1 10">
        <text>Endonucleolytic cleavage to 5'-phosphomonoester.</text>
        <dbReference type="EC" id="3.1.26.4"/>
    </reaction>
</comment>
<keyword evidence="13" id="KW-1185">Reference proteome</keyword>
<dbReference type="InterPro" id="IPR017067">
    <property type="entry name" value="RNase_H1_euk"/>
</dbReference>
<evidence type="ECO:0000256" key="3">
    <source>
        <dbReference type="ARBA" id="ARBA00005300"/>
    </source>
</evidence>
<evidence type="ECO:0000256" key="10">
    <source>
        <dbReference type="PIRNR" id="PIRNR036852"/>
    </source>
</evidence>
<dbReference type="InterPro" id="IPR002156">
    <property type="entry name" value="RNaseH_domain"/>
</dbReference>
<dbReference type="PANTHER" id="PTHR10642:SF26">
    <property type="entry name" value="RIBONUCLEASE H1"/>
    <property type="match status" value="1"/>
</dbReference>
<evidence type="ECO:0000256" key="8">
    <source>
        <dbReference type="ARBA" id="ARBA00022801"/>
    </source>
</evidence>
<dbReference type="CDD" id="cd09280">
    <property type="entry name" value="RNase_HI_eukaryote_like"/>
    <property type="match status" value="1"/>
</dbReference>
<dbReference type="OrthoDB" id="245563at2759"/>
<dbReference type="InterPro" id="IPR012337">
    <property type="entry name" value="RNaseH-like_sf"/>
</dbReference>
<comment type="cofactor">
    <cofactor evidence="2 10">
        <name>Mg(2+)</name>
        <dbReference type="ChEBI" id="CHEBI:18420"/>
    </cofactor>
</comment>